<dbReference type="Proteomes" id="UP000323594">
    <property type="component" value="Chromosome"/>
</dbReference>
<keyword evidence="1" id="KW-0812">Transmembrane</keyword>
<organism evidence="2 4">
    <name type="scientific">Treponema phagedenis</name>
    <dbReference type="NCBI Taxonomy" id="162"/>
    <lineage>
        <taxon>Bacteria</taxon>
        <taxon>Pseudomonadati</taxon>
        <taxon>Spirochaetota</taxon>
        <taxon>Spirochaetia</taxon>
        <taxon>Spirochaetales</taxon>
        <taxon>Treponemataceae</taxon>
        <taxon>Treponema</taxon>
    </lineage>
</organism>
<evidence type="ECO:0000313" key="3">
    <source>
        <dbReference type="EMBL" id="QEJ98787.1"/>
    </source>
</evidence>
<accession>A0A0B7H1V5</accession>
<dbReference type="OrthoDB" id="359863at2"/>
<evidence type="ECO:0000313" key="2">
    <source>
        <dbReference type="EMBL" id="CEM63215.1"/>
    </source>
</evidence>
<evidence type="ECO:0000313" key="4">
    <source>
        <dbReference type="Proteomes" id="UP000042527"/>
    </source>
</evidence>
<name>A0A0B7H1V5_TREPH</name>
<dbReference type="AlphaFoldDB" id="A0A0B7H1V5"/>
<protein>
    <submittedName>
        <fullName evidence="3">GerMN domain-containing protein</fullName>
    </submittedName>
</protein>
<evidence type="ECO:0000256" key="1">
    <source>
        <dbReference type="SAM" id="Phobius"/>
    </source>
</evidence>
<proteinExistence type="predicted"/>
<keyword evidence="4" id="KW-1185">Reference proteome</keyword>
<dbReference type="EMBL" id="CP042817">
    <property type="protein sequence ID" value="QEJ98787.1"/>
    <property type="molecule type" value="Genomic_DNA"/>
</dbReference>
<dbReference type="GeneID" id="57752522"/>
<evidence type="ECO:0000313" key="5">
    <source>
        <dbReference type="Proteomes" id="UP000323594"/>
    </source>
</evidence>
<reference evidence="2" key="2">
    <citation type="submission" date="2015-01" db="EMBL/GenBank/DDBJ databases">
        <authorList>
            <person name="Xiang T."/>
            <person name="Song Y."/>
            <person name="Huang L."/>
            <person name="Wang B."/>
            <person name="Wu P."/>
        </authorList>
    </citation>
    <scope>NUCLEOTIDE SEQUENCE [LARGE SCALE GENOMIC DNA]</scope>
    <source>
        <strain evidence="2">V1</strain>
    </source>
</reference>
<reference evidence="3 5" key="3">
    <citation type="submission" date="2019-08" db="EMBL/GenBank/DDBJ databases">
        <authorList>
            <person name="Kuhnert P."/>
        </authorList>
    </citation>
    <scope>NUCLEOTIDE SEQUENCE [LARGE SCALE GENOMIC DNA]</scope>
    <source>
        <strain evidence="3 5">B36.5</strain>
    </source>
</reference>
<dbReference type="RefSeq" id="WP_002699480.1">
    <property type="nucleotide sequence ID" value="NZ_CDNC01000049.1"/>
</dbReference>
<keyword evidence="1" id="KW-0472">Membrane</keyword>
<reference evidence="4" key="1">
    <citation type="submission" date="2015-01" db="EMBL/GenBank/DDBJ databases">
        <authorList>
            <person name="Manzoor Shahid"/>
            <person name="Zubair Saima"/>
        </authorList>
    </citation>
    <scope>NUCLEOTIDE SEQUENCE [LARGE SCALE GENOMIC DNA]</scope>
    <source>
        <strain evidence="4">V1</strain>
    </source>
</reference>
<sequence length="156" mass="18007">MIFFNKTRIICWSILGILIIVLSLGYVTGTKRVRYLLFFQNLRNGNISCEQRYVPVQKFEDPVTALVSELLLGPQNHDFLRFADPETQANSCFVRGSDLYLDLPASILAPKIKTPDFHTVYELLKKNIFLNCKNVKQLYLYIDGRAAYETAYNTEE</sequence>
<dbReference type="EMBL" id="CDNC01000049">
    <property type="protein sequence ID" value="CEM63215.1"/>
    <property type="molecule type" value="Genomic_DNA"/>
</dbReference>
<feature type="transmembrane region" description="Helical" evidence="1">
    <location>
        <begin position="9"/>
        <end position="27"/>
    </location>
</feature>
<keyword evidence="1" id="KW-1133">Transmembrane helix</keyword>
<dbReference type="Proteomes" id="UP000042527">
    <property type="component" value="Unassembled WGS sequence"/>
</dbReference>
<gene>
    <name evidence="3" type="ORF">FUT82_12800</name>
    <name evidence="2" type="ORF">TPHV1_70078</name>
</gene>